<accession>H1SC88</accession>
<sequence length="92" mass="10542">MDEEPTMKLIEPDEHRAFLAALRHNGLAEDDFELAETDTTDPKGDENFGLQGYVAVTRRSTRVTREYPIGYETDWVQRFSKDLGACAFDKLE</sequence>
<dbReference type="EMBL" id="AHJE01000081">
    <property type="protein sequence ID" value="EHP39866.1"/>
    <property type="molecule type" value="Genomic_DNA"/>
</dbReference>
<dbReference type="AlphaFoldDB" id="H1SC88"/>
<evidence type="ECO:0008006" key="3">
    <source>
        <dbReference type="Google" id="ProtNLM"/>
    </source>
</evidence>
<dbReference type="Proteomes" id="UP000005808">
    <property type="component" value="Unassembled WGS sequence"/>
</dbReference>
<evidence type="ECO:0000313" key="1">
    <source>
        <dbReference type="EMBL" id="EHP39866.1"/>
    </source>
</evidence>
<protein>
    <recommendedName>
        <fullName evidence="3">Transcriptional regulator</fullName>
    </recommendedName>
</protein>
<gene>
    <name evidence="1" type="ORF">OR16_29099</name>
</gene>
<organism evidence="1 2">
    <name type="scientific">Cupriavidus basilensis OR16</name>
    <dbReference type="NCBI Taxonomy" id="1127483"/>
    <lineage>
        <taxon>Bacteria</taxon>
        <taxon>Pseudomonadati</taxon>
        <taxon>Pseudomonadota</taxon>
        <taxon>Betaproteobacteria</taxon>
        <taxon>Burkholderiales</taxon>
        <taxon>Burkholderiaceae</taxon>
        <taxon>Cupriavidus</taxon>
    </lineage>
</organism>
<name>H1SC88_9BURK</name>
<evidence type="ECO:0000313" key="2">
    <source>
        <dbReference type="Proteomes" id="UP000005808"/>
    </source>
</evidence>
<reference evidence="1 2" key="1">
    <citation type="journal article" date="2012" name="J. Bacteriol.">
        <title>De Novo Genome Project of Cupriavidus basilensis OR16.</title>
        <authorList>
            <person name="Cserhati M."/>
            <person name="Kriszt B."/>
            <person name="Szoboszlay S."/>
            <person name="Toth A."/>
            <person name="Szabo I."/>
            <person name="Tancsics A."/>
            <person name="Nagy I."/>
            <person name="Horvath B."/>
            <person name="Nagy I."/>
            <person name="Kukolya J."/>
        </authorList>
    </citation>
    <scope>NUCLEOTIDE SEQUENCE [LARGE SCALE GENOMIC DNA]</scope>
    <source>
        <strain evidence="1 2">OR16</strain>
    </source>
</reference>
<comment type="caution">
    <text evidence="1">The sequence shown here is derived from an EMBL/GenBank/DDBJ whole genome shotgun (WGS) entry which is preliminary data.</text>
</comment>
<proteinExistence type="predicted"/>